<dbReference type="Pfam" id="PF05258">
    <property type="entry name" value="DciA"/>
    <property type="match status" value="1"/>
</dbReference>
<sequence length="213" mass="23064">MPDPADALPLGDDHPQGGDARAETGDLRAAGEQRLPERADDEDTPAESIDHDKHGTDLARSLAGRLKGLKIPAKPVRRKRRSATTPMSSGARPDDRDPQTLTSTIGRLMRDHGWEVDVAVHAVMARWPAIVGPEIAQHCTPEGYADSELTVRTSSTAWATQVRLLAPDLVRRLNAELGDGTVTRVNVLGPNVPTWRKGPRTVRGGRGPRDTYG</sequence>
<dbReference type="PANTHER" id="PTHR36456">
    <property type="entry name" value="UPF0232 PROTEIN SCO3875"/>
    <property type="match status" value="1"/>
</dbReference>
<proteinExistence type="predicted"/>
<feature type="region of interest" description="Disordered" evidence="1">
    <location>
        <begin position="1"/>
        <end position="101"/>
    </location>
</feature>
<feature type="compositionally biased region" description="Low complexity" evidence="1">
    <location>
        <begin position="1"/>
        <end position="10"/>
    </location>
</feature>
<evidence type="ECO:0000313" key="3">
    <source>
        <dbReference type="Proteomes" id="UP001589890"/>
    </source>
</evidence>
<dbReference type="InterPro" id="IPR007922">
    <property type="entry name" value="DciA-like"/>
</dbReference>
<reference evidence="2 3" key="1">
    <citation type="submission" date="2024-09" db="EMBL/GenBank/DDBJ databases">
        <authorList>
            <person name="Sun Q."/>
            <person name="Mori K."/>
        </authorList>
    </citation>
    <scope>NUCLEOTIDE SEQUENCE [LARGE SCALE GENOMIC DNA]</scope>
    <source>
        <strain evidence="2 3">CGMCC 1.15906</strain>
    </source>
</reference>
<dbReference type="Proteomes" id="UP001589890">
    <property type="component" value="Unassembled WGS sequence"/>
</dbReference>
<protein>
    <submittedName>
        <fullName evidence="2">DUF721 domain-containing protein</fullName>
    </submittedName>
</protein>
<accession>A0ABV6QTS7</accession>
<feature type="compositionally biased region" description="Basic and acidic residues" evidence="1">
    <location>
        <begin position="48"/>
        <end position="57"/>
    </location>
</feature>
<keyword evidence="3" id="KW-1185">Reference proteome</keyword>
<dbReference type="EMBL" id="JBHLTC010000037">
    <property type="protein sequence ID" value="MFC0628031.1"/>
    <property type="molecule type" value="Genomic_DNA"/>
</dbReference>
<evidence type="ECO:0000313" key="2">
    <source>
        <dbReference type="EMBL" id="MFC0628031.1"/>
    </source>
</evidence>
<name>A0ABV6QTS7_9ACTN</name>
<gene>
    <name evidence="2" type="ORF">ACFFGN_28425</name>
</gene>
<feature type="compositionally biased region" description="Basic and acidic residues" evidence="1">
    <location>
        <begin position="11"/>
        <end position="38"/>
    </location>
</feature>
<dbReference type="PANTHER" id="PTHR36456:SF1">
    <property type="entry name" value="UPF0232 PROTEIN SCO3875"/>
    <property type="match status" value="1"/>
</dbReference>
<organism evidence="2 3">
    <name type="scientific">Kribbella deserti</name>
    <dbReference type="NCBI Taxonomy" id="1926257"/>
    <lineage>
        <taxon>Bacteria</taxon>
        <taxon>Bacillati</taxon>
        <taxon>Actinomycetota</taxon>
        <taxon>Actinomycetes</taxon>
        <taxon>Propionibacteriales</taxon>
        <taxon>Kribbellaceae</taxon>
        <taxon>Kribbella</taxon>
    </lineage>
</organism>
<evidence type="ECO:0000256" key="1">
    <source>
        <dbReference type="SAM" id="MobiDB-lite"/>
    </source>
</evidence>
<dbReference type="RefSeq" id="WP_380053484.1">
    <property type="nucleotide sequence ID" value="NZ_JBHLTC010000037.1"/>
</dbReference>
<comment type="caution">
    <text evidence="2">The sequence shown here is derived from an EMBL/GenBank/DDBJ whole genome shotgun (WGS) entry which is preliminary data.</text>
</comment>